<evidence type="ECO:0000313" key="2">
    <source>
        <dbReference type="EMBL" id="GIT95510.1"/>
    </source>
</evidence>
<sequence>MAREILFDPMFPLWLIFGLAGVALVLCVLAALRGLPGWWLRALSVVALALALADPSLQTEEREPLSDILLLAVDESASQGLSDRPAQTEAALADLTQQAEADGLDLRVTRVGDAEGDGGTQVMTALSALLAEVPRDRVAGAVVISDGQIHDADLAPDLPAPLHLLRTGRDTDWDRRLIVSNAPAFAILDEEFTITLRIEDQGAVPAALGEEAEVIIAVDGGQPRAYLIPVGEDLDLPVTLPHGGLNVIEFRVPQAEGELTDRNNAAVIQINGVRDRLQVLLVSGEPHPGQRTWRNLLKADSSVDLVHFTILRPPGKQDGVRQDELSLIAFPTRELFFDKIDEFDLIIFDRYQRRGILPSIYLENVRSYVDRGGALLVAAGPDFASADSIYRSPLAPILPGEPTAIVMEEPYTPTVSDLGAKHPVTEGLPDGYGLDGAPWGRWFRQIQLAAGDQADVVMTGVEAEPLLILDRVKAGRVALLGSDHVWLWDRGYEGGGPQAELLRRLAHWLMAEPELEEEALIAAAIGQEVTVTRRTLGDAPETVTVTSPDGTEQVLPLTEEAPGRFTARFVGEMQGLYRLTEGARQAVIGLGPAAPREFVETIATDAPLASAVEARRGGSVALEDGAPDLRQVREGRAAAGRGWIGWTPRNAYLTADVRVTSLVPAWMFLLLAAGLATLAWLREGRS</sequence>
<dbReference type="RefSeq" id="WP_220748995.1">
    <property type="nucleotide sequence ID" value="NZ_BPFH01000003.1"/>
</dbReference>
<keyword evidence="1" id="KW-1133">Transmembrane helix</keyword>
<keyword evidence="1" id="KW-0472">Membrane</keyword>
<evidence type="ECO:0000256" key="1">
    <source>
        <dbReference type="SAM" id="Phobius"/>
    </source>
</evidence>
<keyword evidence="1" id="KW-0812">Transmembrane</keyword>
<dbReference type="InterPro" id="IPR029062">
    <property type="entry name" value="Class_I_gatase-like"/>
</dbReference>
<name>A0ABQ4NM80_9RHOB</name>
<dbReference type="Proteomes" id="UP000786693">
    <property type="component" value="Unassembled WGS sequence"/>
</dbReference>
<reference evidence="2 3" key="1">
    <citation type="submission" date="2021-05" db="EMBL/GenBank/DDBJ databases">
        <title>Bacteria Genome sequencing.</title>
        <authorList>
            <person name="Takabe Y."/>
            <person name="Nakajima Y."/>
            <person name="Suzuki S."/>
            <person name="Shiozaki T."/>
        </authorList>
    </citation>
    <scope>NUCLEOTIDE SEQUENCE [LARGE SCALE GENOMIC DNA]</scope>
    <source>
        <strain evidence="2 3">AI_62</strain>
    </source>
</reference>
<keyword evidence="3" id="KW-1185">Reference proteome</keyword>
<dbReference type="Gene3D" id="3.40.50.880">
    <property type="match status" value="1"/>
</dbReference>
<protein>
    <submittedName>
        <fullName evidence="2">Membrane protein</fullName>
    </submittedName>
</protein>
<dbReference type="EMBL" id="BPFH01000003">
    <property type="protein sequence ID" value="GIT95510.1"/>
    <property type="molecule type" value="Genomic_DNA"/>
</dbReference>
<feature type="transmembrane region" description="Helical" evidence="1">
    <location>
        <begin position="663"/>
        <end position="681"/>
    </location>
</feature>
<accession>A0ABQ4NM80</accession>
<dbReference type="SUPFAM" id="SSF52317">
    <property type="entry name" value="Class I glutamine amidotransferase-like"/>
    <property type="match status" value="1"/>
</dbReference>
<dbReference type="PANTHER" id="PTHR37947:SF1">
    <property type="entry name" value="BLL2462 PROTEIN"/>
    <property type="match status" value="1"/>
</dbReference>
<gene>
    <name evidence="2" type="ORF">JANAI62_21330</name>
</gene>
<proteinExistence type="predicted"/>
<comment type="caution">
    <text evidence="2">The sequence shown here is derived from an EMBL/GenBank/DDBJ whole genome shotgun (WGS) entry which is preliminary data.</text>
</comment>
<organism evidence="2 3">
    <name type="scientific">Jannaschia pagri</name>
    <dbReference type="NCBI Taxonomy" id="2829797"/>
    <lineage>
        <taxon>Bacteria</taxon>
        <taxon>Pseudomonadati</taxon>
        <taxon>Pseudomonadota</taxon>
        <taxon>Alphaproteobacteria</taxon>
        <taxon>Rhodobacterales</taxon>
        <taxon>Roseobacteraceae</taxon>
        <taxon>Jannaschia</taxon>
    </lineage>
</organism>
<evidence type="ECO:0000313" key="3">
    <source>
        <dbReference type="Proteomes" id="UP000786693"/>
    </source>
</evidence>
<dbReference type="PANTHER" id="PTHR37947">
    <property type="entry name" value="BLL2462 PROTEIN"/>
    <property type="match status" value="1"/>
</dbReference>
<feature type="transmembrane region" description="Helical" evidence="1">
    <location>
        <begin position="12"/>
        <end position="32"/>
    </location>
</feature>